<name>A0AAJ3DJ85_9ACTN</name>
<dbReference type="EMBL" id="JAAHBZ010000003">
    <property type="protein sequence ID" value="NES28038.1"/>
    <property type="molecule type" value="Genomic_DNA"/>
</dbReference>
<evidence type="ECO:0000313" key="4">
    <source>
        <dbReference type="Proteomes" id="UP000477779"/>
    </source>
</evidence>
<evidence type="ECO:0000313" key="3">
    <source>
        <dbReference type="Proteomes" id="UP000402241"/>
    </source>
</evidence>
<evidence type="ECO:0000313" key="2">
    <source>
        <dbReference type="EMBL" id="QGL47208.1"/>
    </source>
</evidence>
<reference evidence="2 3" key="1">
    <citation type="submission" date="2019-10" db="EMBL/GenBank/DDBJ databases">
        <title>Genome Sequence of Micromonospora terminaliae DSM 101760.</title>
        <authorList>
            <person name="Guo L."/>
        </authorList>
    </citation>
    <scope>NUCLEOTIDE SEQUENCE [LARGE SCALE GENOMIC DNA]</scope>
    <source>
        <strain evidence="2 3">DSM 101760</strain>
    </source>
</reference>
<evidence type="ECO:0000313" key="1">
    <source>
        <dbReference type="EMBL" id="NES28038.1"/>
    </source>
</evidence>
<dbReference type="AlphaFoldDB" id="A0AAJ3DJ85"/>
<protein>
    <submittedName>
        <fullName evidence="1">Uncharacterized protein</fullName>
    </submittedName>
</protein>
<dbReference type="Proteomes" id="UP000402241">
    <property type="component" value="Chromosome"/>
</dbReference>
<organism evidence="1 4">
    <name type="scientific">Micromonospora terminaliae</name>
    <dbReference type="NCBI Taxonomy" id="1914461"/>
    <lineage>
        <taxon>Bacteria</taxon>
        <taxon>Bacillati</taxon>
        <taxon>Actinomycetota</taxon>
        <taxon>Actinomycetes</taxon>
        <taxon>Micromonosporales</taxon>
        <taxon>Micromonosporaceae</taxon>
        <taxon>Micromonospora</taxon>
    </lineage>
</organism>
<reference evidence="1 4" key="2">
    <citation type="submission" date="2020-02" db="EMBL/GenBank/DDBJ databases">
        <title>WGS of Micromonospora spp. isolated from hot spring.</title>
        <authorList>
            <person name="Thawai C."/>
        </authorList>
    </citation>
    <scope>NUCLEOTIDE SEQUENCE [LARGE SCALE GENOMIC DNA]</scope>
    <source>
        <strain evidence="1 4">TMS7</strain>
    </source>
</reference>
<accession>A0AAJ3DJ85</accession>
<dbReference type="Proteomes" id="UP000477779">
    <property type="component" value="Unassembled WGS sequence"/>
</dbReference>
<sequence length="88" mass="9911">MAAGHPSWCVSHDNGIHRSRFWATSQPGHHPVDVRAFLWQRDLPDGPLVGIGLDIRMSEEQCECLLDLGQARVLRYALTRLLDHAKQG</sequence>
<proteinExistence type="predicted"/>
<keyword evidence="3" id="KW-1185">Reference proteome</keyword>
<dbReference type="RefSeq" id="WP_154226555.1">
    <property type="nucleotide sequence ID" value="NZ_CP045309.1"/>
</dbReference>
<dbReference type="EMBL" id="CP045309">
    <property type="protein sequence ID" value="QGL47208.1"/>
    <property type="molecule type" value="Genomic_DNA"/>
</dbReference>
<gene>
    <name evidence="1" type="ORF">G3561_10815</name>
    <name evidence="2" type="ORF">GCE86_09225</name>
</gene>